<dbReference type="InterPro" id="IPR009038">
    <property type="entry name" value="GOLD_dom"/>
</dbReference>
<dbReference type="OrthoDB" id="62956at2759"/>
<dbReference type="AlphaFoldDB" id="A0A0N1PA81"/>
<dbReference type="InterPro" id="IPR036598">
    <property type="entry name" value="GOLD_dom_sf"/>
</dbReference>
<comment type="similarity">
    <text evidence="2">Belongs to the EMP24/GP25L family.</text>
</comment>
<evidence type="ECO:0000256" key="8">
    <source>
        <dbReference type="SAM" id="Phobius"/>
    </source>
</evidence>
<name>A0A0N1PA81_LEPSE</name>
<feature type="signal peptide" evidence="9">
    <location>
        <begin position="1"/>
        <end position="22"/>
    </location>
</feature>
<keyword evidence="4 9" id="KW-0732">Signal</keyword>
<comment type="caution">
    <text evidence="11">The sequence shown here is derived from an EMBL/GenBank/DDBJ whole genome shotgun (WGS) entry which is preliminary data.</text>
</comment>
<dbReference type="Pfam" id="PF01105">
    <property type="entry name" value="EMP24_GP25L"/>
    <property type="match status" value="1"/>
</dbReference>
<sequence length="203" mass="22967">MGCLRLLVVCALTTLLLSTVPAYSIFTSVDPGEVFLVEEVVPPGHILMFSFQQDPDFLFTVSVKDGHNGIVLRLWRDEVSGVMAVKALDEKMTYQFLFDNSNAVLTAKSVDFGIRVVLDPEYNIEKGQLDPIEVKIRSLSAKFQKMKSLQLMWRYQQSQHRATVEDVNERVLLWSILQIVGFVICAGGQIFMLKFFLEKGRSA</sequence>
<comment type="subcellular location">
    <subcellularLocation>
        <location evidence="7">Endomembrane system</location>
        <topology evidence="7">Single-pass membrane protein</topology>
    </subcellularLocation>
    <subcellularLocation>
        <location evidence="1">Membrane</location>
        <topology evidence="1">Single-pass type I membrane protein</topology>
    </subcellularLocation>
</comment>
<dbReference type="SMART" id="SM01190">
    <property type="entry name" value="EMP24_GP25L"/>
    <property type="match status" value="1"/>
</dbReference>
<evidence type="ECO:0000256" key="5">
    <source>
        <dbReference type="ARBA" id="ARBA00022989"/>
    </source>
</evidence>
<evidence type="ECO:0000256" key="3">
    <source>
        <dbReference type="ARBA" id="ARBA00022692"/>
    </source>
</evidence>
<feature type="chain" id="PRO_5005879650" description="GOLD domain-containing protein" evidence="9">
    <location>
        <begin position="23"/>
        <end position="203"/>
    </location>
</feature>
<dbReference type="GO" id="GO:0012505">
    <property type="term" value="C:endomembrane system"/>
    <property type="evidence" value="ECO:0007669"/>
    <property type="project" value="UniProtKB-SubCell"/>
</dbReference>
<evidence type="ECO:0000313" key="11">
    <source>
        <dbReference type="EMBL" id="KPI83783.1"/>
    </source>
</evidence>
<dbReference type="EMBL" id="LJSK01000325">
    <property type="protein sequence ID" value="KPI83783.1"/>
    <property type="molecule type" value="Genomic_DNA"/>
</dbReference>
<proteinExistence type="inferred from homology"/>
<dbReference type="GO" id="GO:0016020">
    <property type="term" value="C:membrane"/>
    <property type="evidence" value="ECO:0007669"/>
    <property type="project" value="UniProtKB-SubCell"/>
</dbReference>
<keyword evidence="6 8" id="KW-0472">Membrane</keyword>
<keyword evidence="5 8" id="KW-1133">Transmembrane helix</keyword>
<keyword evidence="12" id="KW-1185">Reference proteome</keyword>
<evidence type="ECO:0000256" key="9">
    <source>
        <dbReference type="SAM" id="SignalP"/>
    </source>
</evidence>
<feature type="transmembrane region" description="Helical" evidence="8">
    <location>
        <begin position="171"/>
        <end position="197"/>
    </location>
</feature>
<dbReference type="Proteomes" id="UP000038009">
    <property type="component" value="Unassembled WGS sequence"/>
</dbReference>
<reference evidence="11 12" key="1">
    <citation type="journal article" date="2015" name="PLoS Pathog.">
        <title>Leptomonas seymouri: Adaptations to the Dixenous Life Cycle Analyzed by Genome Sequencing, Transcriptome Profiling and Co-infection with Leishmania donovani.</title>
        <authorList>
            <person name="Kraeva N."/>
            <person name="Butenko A."/>
            <person name="Hlavacova J."/>
            <person name="Kostygov A."/>
            <person name="Myskova J."/>
            <person name="Grybchuk D."/>
            <person name="Lestinova T."/>
            <person name="Votypka J."/>
            <person name="Volf P."/>
            <person name="Opperdoes F."/>
            <person name="Flegontov P."/>
            <person name="Lukes J."/>
            <person name="Yurchenko V."/>
        </authorList>
    </citation>
    <scope>NUCLEOTIDE SEQUENCE [LARGE SCALE GENOMIC DNA]</scope>
    <source>
        <strain evidence="11 12">ATCC 30220</strain>
    </source>
</reference>
<organism evidence="11 12">
    <name type="scientific">Leptomonas seymouri</name>
    <dbReference type="NCBI Taxonomy" id="5684"/>
    <lineage>
        <taxon>Eukaryota</taxon>
        <taxon>Discoba</taxon>
        <taxon>Euglenozoa</taxon>
        <taxon>Kinetoplastea</taxon>
        <taxon>Metakinetoplastina</taxon>
        <taxon>Trypanosomatida</taxon>
        <taxon>Trypanosomatidae</taxon>
        <taxon>Leishmaniinae</taxon>
        <taxon>Leptomonas</taxon>
    </lineage>
</organism>
<protein>
    <recommendedName>
        <fullName evidence="10">GOLD domain-containing protein</fullName>
    </recommendedName>
</protein>
<evidence type="ECO:0000259" key="10">
    <source>
        <dbReference type="SMART" id="SM01190"/>
    </source>
</evidence>
<evidence type="ECO:0000256" key="4">
    <source>
        <dbReference type="ARBA" id="ARBA00022729"/>
    </source>
</evidence>
<evidence type="ECO:0000256" key="2">
    <source>
        <dbReference type="ARBA" id="ARBA00007104"/>
    </source>
</evidence>
<gene>
    <name evidence="11" type="ORF">ABL78_7165</name>
</gene>
<evidence type="ECO:0000256" key="1">
    <source>
        <dbReference type="ARBA" id="ARBA00004479"/>
    </source>
</evidence>
<keyword evidence="3 8" id="KW-0812">Transmembrane</keyword>
<evidence type="ECO:0000256" key="7">
    <source>
        <dbReference type="ARBA" id="ARBA00037847"/>
    </source>
</evidence>
<dbReference type="VEuPathDB" id="TriTrypDB:Lsey_0325_0010"/>
<dbReference type="SUPFAM" id="SSF101576">
    <property type="entry name" value="Supernatant protein factor (SPF), C-terminal domain"/>
    <property type="match status" value="1"/>
</dbReference>
<feature type="domain" description="GOLD" evidence="10">
    <location>
        <begin position="24"/>
        <end position="198"/>
    </location>
</feature>
<evidence type="ECO:0000313" key="12">
    <source>
        <dbReference type="Proteomes" id="UP000038009"/>
    </source>
</evidence>
<evidence type="ECO:0000256" key="6">
    <source>
        <dbReference type="ARBA" id="ARBA00023136"/>
    </source>
</evidence>
<dbReference type="InterPro" id="IPR015720">
    <property type="entry name" value="Emp24-like"/>
</dbReference>
<dbReference type="PANTHER" id="PTHR22811">
    <property type="entry name" value="TRANSMEMBRANE EMP24 DOMAIN-CONTAINING PROTEIN"/>
    <property type="match status" value="1"/>
</dbReference>
<accession>A0A0N1PA81</accession>